<evidence type="ECO:0000256" key="2">
    <source>
        <dbReference type="SAM" id="MobiDB-lite"/>
    </source>
</evidence>
<dbReference type="EMBL" id="SJPJ01000001">
    <property type="protein sequence ID" value="TWT81857.1"/>
    <property type="molecule type" value="Genomic_DNA"/>
</dbReference>
<dbReference type="RefSeq" id="WP_146398009.1">
    <property type="nucleotide sequence ID" value="NZ_SJPJ01000001.1"/>
</dbReference>
<organism evidence="3 4">
    <name type="scientific">Novipirellula herctigrandis</name>
    <dbReference type="NCBI Taxonomy" id="2527986"/>
    <lineage>
        <taxon>Bacteria</taxon>
        <taxon>Pseudomonadati</taxon>
        <taxon>Planctomycetota</taxon>
        <taxon>Planctomycetia</taxon>
        <taxon>Pirellulales</taxon>
        <taxon>Pirellulaceae</taxon>
        <taxon>Novipirellula</taxon>
    </lineage>
</organism>
<dbReference type="PANTHER" id="PTHR30327:SF1">
    <property type="entry name" value="UPF0301 PROTEIN YQGE"/>
    <property type="match status" value="1"/>
</dbReference>
<comment type="caution">
    <text evidence="3">The sequence shown here is derived from an EMBL/GenBank/DDBJ whole genome shotgun (WGS) entry which is preliminary data.</text>
</comment>
<name>A0A5C5Z4D0_9BACT</name>
<evidence type="ECO:0000313" key="4">
    <source>
        <dbReference type="Proteomes" id="UP000315010"/>
    </source>
</evidence>
<comment type="similarity">
    <text evidence="1">Belongs to the UPF0301 (AlgH) family.</text>
</comment>
<feature type="region of interest" description="Disordered" evidence="2">
    <location>
        <begin position="98"/>
        <end position="120"/>
    </location>
</feature>
<reference evidence="3 4" key="1">
    <citation type="submission" date="2019-02" db="EMBL/GenBank/DDBJ databases">
        <title>Deep-cultivation of Planctomycetes and their phenomic and genomic characterization uncovers novel biology.</title>
        <authorList>
            <person name="Wiegand S."/>
            <person name="Jogler M."/>
            <person name="Boedeker C."/>
            <person name="Pinto D."/>
            <person name="Vollmers J."/>
            <person name="Rivas-Marin E."/>
            <person name="Kohn T."/>
            <person name="Peeters S.H."/>
            <person name="Heuer A."/>
            <person name="Rast P."/>
            <person name="Oberbeckmann S."/>
            <person name="Bunk B."/>
            <person name="Jeske O."/>
            <person name="Meyerdierks A."/>
            <person name="Storesund J.E."/>
            <person name="Kallscheuer N."/>
            <person name="Luecker S."/>
            <person name="Lage O.M."/>
            <person name="Pohl T."/>
            <person name="Merkel B.J."/>
            <person name="Hornburger P."/>
            <person name="Mueller R.-W."/>
            <person name="Bruemmer F."/>
            <person name="Labrenz M."/>
            <person name="Spormann A.M."/>
            <person name="Op Den Camp H."/>
            <person name="Overmann J."/>
            <person name="Amann R."/>
            <person name="Jetten M.S.M."/>
            <person name="Mascher T."/>
            <person name="Medema M.H."/>
            <person name="Devos D.P."/>
            <person name="Kaster A.-K."/>
            <person name="Ovreas L."/>
            <person name="Rohde M."/>
            <person name="Galperin M.Y."/>
            <person name="Jogler C."/>
        </authorList>
    </citation>
    <scope>NUCLEOTIDE SEQUENCE [LARGE SCALE GENOMIC DNA]</scope>
    <source>
        <strain evidence="3 4">CA13</strain>
    </source>
</reference>
<dbReference type="Gene3D" id="3.40.1740.10">
    <property type="entry name" value="VC0467-like"/>
    <property type="match status" value="1"/>
</dbReference>
<dbReference type="Proteomes" id="UP000315010">
    <property type="component" value="Unassembled WGS sequence"/>
</dbReference>
<dbReference type="SUPFAM" id="SSF143456">
    <property type="entry name" value="VC0467-like"/>
    <property type="match status" value="1"/>
</dbReference>
<protein>
    <submittedName>
        <fullName evidence="3">Uncharacterized protein</fullName>
    </submittedName>
</protein>
<proteinExistence type="inferred from homology"/>
<dbReference type="OrthoDB" id="9807486at2"/>
<evidence type="ECO:0000313" key="3">
    <source>
        <dbReference type="EMBL" id="TWT81857.1"/>
    </source>
</evidence>
<accession>A0A5C5Z4D0</accession>
<evidence type="ECO:0000256" key="1">
    <source>
        <dbReference type="ARBA" id="ARBA00009600"/>
    </source>
</evidence>
<dbReference type="PANTHER" id="PTHR30327">
    <property type="entry name" value="UNCHARACTERIZED PROTEIN YQGE"/>
    <property type="match status" value="1"/>
</dbReference>
<sequence length="234" mass="25457">MAKDARPGNTSGHLLIASPYLNDGNFLRSVVFMIRHDVEGAFGLAINRPTERRFRELVELSSTGGEPREDDFIYRGGPVEGPLLAIHDLAGIGEPCGPTETNFGPPFSDESDAPSQSNCDGPKFTVHDHPADPYGSMSIDFGNPPAWITGDDDHLRILLTRRDAHVRYVAHYSGWGPGQLDEELRVGGWLVGNADSDILFGSADTVWETAVKRCGHDILTSMAPGVRFGDPNMN</sequence>
<dbReference type="InterPro" id="IPR003774">
    <property type="entry name" value="AlgH-like"/>
</dbReference>
<gene>
    <name evidence="3" type="ORF">CA13_33110</name>
</gene>
<keyword evidence="4" id="KW-1185">Reference proteome</keyword>
<dbReference type="AlphaFoldDB" id="A0A5C5Z4D0"/>
<dbReference type="Pfam" id="PF02622">
    <property type="entry name" value="DUF179"/>
    <property type="match status" value="1"/>
</dbReference>
<dbReference type="GO" id="GO:0005829">
    <property type="term" value="C:cytosol"/>
    <property type="evidence" value="ECO:0007669"/>
    <property type="project" value="TreeGrafter"/>
</dbReference>